<comment type="similarity">
    <text evidence="1">Belongs to the AB hydrolase superfamily. AB hydrolase 2 family.</text>
</comment>
<dbReference type="InterPro" id="IPR003140">
    <property type="entry name" value="PLipase/COase/thioEstase"/>
</dbReference>
<dbReference type="GO" id="GO:0016787">
    <property type="term" value="F:hydrolase activity"/>
    <property type="evidence" value="ECO:0007669"/>
    <property type="project" value="UniProtKB-KW"/>
</dbReference>
<dbReference type="InterPro" id="IPR029058">
    <property type="entry name" value="AB_hydrolase_fold"/>
</dbReference>
<dbReference type="Pfam" id="PF02230">
    <property type="entry name" value="Abhydrolase_2"/>
    <property type="match status" value="1"/>
</dbReference>
<protein>
    <submittedName>
        <fullName evidence="4">Phospholipase/carboxylesterase</fullName>
    </submittedName>
</protein>
<accession>A0A366FNC1</accession>
<sequence>MPSAPDSLVILLHGVGSDGADMIPIGEALAGFLPGARFVAPDAPFSFDGGGMGRQWFSIVGVDADNRAARVAAARAGFDRVVAHEIARAGFGDRLGRVALFGFSQGAILSLDALVDGRWPVGAVVAASGRLVGPVGPNPARVPTLLLHGEGDDVIPAAETVRAERILGAAGLPVEAHVFPGLGHSVSPKGLQTARAFLSRALAPTAA</sequence>
<gene>
    <name evidence="4" type="ORF">DFR50_106156</name>
</gene>
<dbReference type="SUPFAM" id="SSF53474">
    <property type="entry name" value="alpha/beta-Hydrolases"/>
    <property type="match status" value="1"/>
</dbReference>
<keyword evidence="2" id="KW-0378">Hydrolase</keyword>
<name>A0A366FNC1_9HYPH</name>
<dbReference type="EMBL" id="QNRK01000006">
    <property type="protein sequence ID" value="RBP16194.1"/>
    <property type="molecule type" value="Genomic_DNA"/>
</dbReference>
<proteinExistence type="inferred from homology"/>
<reference evidence="4 5" key="1">
    <citation type="submission" date="2018-06" db="EMBL/GenBank/DDBJ databases">
        <title>Genomic Encyclopedia of Type Strains, Phase IV (KMG-IV): sequencing the most valuable type-strain genomes for metagenomic binning, comparative biology and taxonomic classification.</title>
        <authorList>
            <person name="Goeker M."/>
        </authorList>
    </citation>
    <scope>NUCLEOTIDE SEQUENCE [LARGE SCALE GENOMIC DNA]</scope>
    <source>
        <strain evidence="4 5">DSM 24875</strain>
    </source>
</reference>
<evidence type="ECO:0000313" key="5">
    <source>
        <dbReference type="Proteomes" id="UP000253529"/>
    </source>
</evidence>
<dbReference type="InterPro" id="IPR050565">
    <property type="entry name" value="LYPA1-2/EST-like"/>
</dbReference>
<dbReference type="Gene3D" id="3.40.50.1820">
    <property type="entry name" value="alpha/beta hydrolase"/>
    <property type="match status" value="1"/>
</dbReference>
<evidence type="ECO:0000259" key="3">
    <source>
        <dbReference type="Pfam" id="PF02230"/>
    </source>
</evidence>
<dbReference type="PANTHER" id="PTHR10655:SF17">
    <property type="entry name" value="LYSOPHOSPHOLIPASE-LIKE PROTEIN 1"/>
    <property type="match status" value="1"/>
</dbReference>
<dbReference type="OrthoDB" id="9801763at2"/>
<dbReference type="Proteomes" id="UP000253529">
    <property type="component" value="Unassembled WGS sequence"/>
</dbReference>
<evidence type="ECO:0000313" key="4">
    <source>
        <dbReference type="EMBL" id="RBP16194.1"/>
    </source>
</evidence>
<comment type="caution">
    <text evidence="4">The sequence shown here is derived from an EMBL/GenBank/DDBJ whole genome shotgun (WGS) entry which is preliminary data.</text>
</comment>
<feature type="domain" description="Phospholipase/carboxylesterase/thioesterase" evidence="3">
    <location>
        <begin position="6"/>
        <end position="199"/>
    </location>
</feature>
<dbReference type="PANTHER" id="PTHR10655">
    <property type="entry name" value="LYSOPHOSPHOLIPASE-RELATED"/>
    <property type="match status" value="1"/>
</dbReference>
<keyword evidence="5" id="KW-1185">Reference proteome</keyword>
<dbReference type="RefSeq" id="WP_113888516.1">
    <property type="nucleotide sequence ID" value="NZ_QNRK01000006.1"/>
</dbReference>
<organism evidence="4 5">
    <name type="scientific">Roseiarcus fermentans</name>
    <dbReference type="NCBI Taxonomy" id="1473586"/>
    <lineage>
        <taxon>Bacteria</taxon>
        <taxon>Pseudomonadati</taxon>
        <taxon>Pseudomonadota</taxon>
        <taxon>Alphaproteobacteria</taxon>
        <taxon>Hyphomicrobiales</taxon>
        <taxon>Roseiarcaceae</taxon>
        <taxon>Roseiarcus</taxon>
    </lineage>
</organism>
<dbReference type="AlphaFoldDB" id="A0A366FNC1"/>
<evidence type="ECO:0000256" key="1">
    <source>
        <dbReference type="ARBA" id="ARBA00006499"/>
    </source>
</evidence>
<evidence type="ECO:0000256" key="2">
    <source>
        <dbReference type="ARBA" id="ARBA00022801"/>
    </source>
</evidence>